<feature type="chain" id="PRO_5046273668" evidence="2">
    <location>
        <begin position="24"/>
        <end position="123"/>
    </location>
</feature>
<feature type="transmembrane region" description="Helical" evidence="1">
    <location>
        <begin position="39"/>
        <end position="57"/>
    </location>
</feature>
<sequence>MDLWTRILLLLAGLMGACGVAAAAVAAHVGGGATLETAAYFLILHAAAVGGLAALALQLTRGSFPLRLGASALVFGALLFSGDLSSRALLEAKLLGGSAPFGGSLMIAGWLVVAGTALVARRA</sequence>
<dbReference type="Pfam" id="PF04241">
    <property type="entry name" value="DUF423"/>
    <property type="match status" value="1"/>
</dbReference>
<keyword evidence="1" id="KW-0812">Transmembrane</keyword>
<feature type="transmembrane region" description="Helical" evidence="1">
    <location>
        <begin position="101"/>
        <end position="120"/>
    </location>
</feature>
<dbReference type="EMBL" id="JAUSVY010000011">
    <property type="protein sequence ID" value="MDQ0506974.1"/>
    <property type="molecule type" value="Genomic_DNA"/>
</dbReference>
<keyword evidence="1" id="KW-1133">Transmembrane helix</keyword>
<gene>
    <name evidence="3" type="ORF">QOZ94_003789</name>
</gene>
<evidence type="ECO:0000313" key="3">
    <source>
        <dbReference type="EMBL" id="MDQ0506974.1"/>
    </source>
</evidence>
<accession>A0ABU0LIL2</accession>
<keyword evidence="2" id="KW-0732">Signal</keyword>
<feature type="signal peptide" evidence="2">
    <location>
        <begin position="1"/>
        <end position="23"/>
    </location>
</feature>
<name>A0ABU0LIL2_XANAG</name>
<evidence type="ECO:0000313" key="4">
    <source>
        <dbReference type="Proteomes" id="UP001241747"/>
    </source>
</evidence>
<keyword evidence="1" id="KW-0472">Membrane</keyword>
<dbReference type="RefSeq" id="WP_237346540.1">
    <property type="nucleotide sequence ID" value="NZ_JABWGX010000020.1"/>
</dbReference>
<keyword evidence="4" id="KW-1185">Reference proteome</keyword>
<dbReference type="PROSITE" id="PS51257">
    <property type="entry name" value="PROKAR_LIPOPROTEIN"/>
    <property type="match status" value="1"/>
</dbReference>
<reference evidence="3 4" key="1">
    <citation type="submission" date="2023-07" db="EMBL/GenBank/DDBJ databases">
        <title>Genomic Encyclopedia of Type Strains, Phase IV (KMG-IV): sequencing the most valuable type-strain genomes for metagenomic binning, comparative biology and taxonomic classification.</title>
        <authorList>
            <person name="Goeker M."/>
        </authorList>
    </citation>
    <scope>NUCLEOTIDE SEQUENCE [LARGE SCALE GENOMIC DNA]</scope>
    <source>
        <strain evidence="3 4">DSM 3770</strain>
    </source>
</reference>
<dbReference type="Proteomes" id="UP001241747">
    <property type="component" value="Unassembled WGS sequence"/>
</dbReference>
<comment type="caution">
    <text evidence="3">The sequence shown here is derived from an EMBL/GenBank/DDBJ whole genome shotgun (WGS) entry which is preliminary data.</text>
</comment>
<evidence type="ECO:0000256" key="2">
    <source>
        <dbReference type="SAM" id="SignalP"/>
    </source>
</evidence>
<feature type="transmembrane region" description="Helical" evidence="1">
    <location>
        <begin position="64"/>
        <end position="81"/>
    </location>
</feature>
<evidence type="ECO:0000256" key="1">
    <source>
        <dbReference type="SAM" id="Phobius"/>
    </source>
</evidence>
<organism evidence="3 4">
    <name type="scientific">Xanthobacter agilis</name>
    <dbReference type="NCBI Taxonomy" id="47492"/>
    <lineage>
        <taxon>Bacteria</taxon>
        <taxon>Pseudomonadati</taxon>
        <taxon>Pseudomonadota</taxon>
        <taxon>Alphaproteobacteria</taxon>
        <taxon>Hyphomicrobiales</taxon>
        <taxon>Xanthobacteraceae</taxon>
        <taxon>Xanthobacter</taxon>
    </lineage>
</organism>
<protein>
    <submittedName>
        <fullName evidence="3">Uncharacterized membrane protein YgdD (TMEM256/DUF423 family)</fullName>
    </submittedName>
</protein>
<dbReference type="InterPro" id="IPR006696">
    <property type="entry name" value="DUF423"/>
</dbReference>
<proteinExistence type="predicted"/>